<keyword evidence="3" id="KW-1185">Reference proteome</keyword>
<evidence type="ECO:0000313" key="2">
    <source>
        <dbReference type="EMBL" id="MFC6045128.1"/>
    </source>
</evidence>
<organism evidence="2 3">
    <name type="scientific">Nocardioides hankookensis</name>
    <dbReference type="NCBI Taxonomy" id="443157"/>
    <lineage>
        <taxon>Bacteria</taxon>
        <taxon>Bacillati</taxon>
        <taxon>Actinomycetota</taxon>
        <taxon>Actinomycetes</taxon>
        <taxon>Propionibacteriales</taxon>
        <taxon>Nocardioidaceae</taxon>
        <taxon>Nocardioides</taxon>
    </lineage>
</organism>
<dbReference type="Gene3D" id="6.10.140.1430">
    <property type="match status" value="1"/>
</dbReference>
<evidence type="ECO:0008006" key="4">
    <source>
        <dbReference type="Google" id="ProtNLM"/>
    </source>
</evidence>
<accession>A0ABW1LNR1</accession>
<gene>
    <name evidence="2" type="ORF">ACFPYL_18715</name>
</gene>
<name>A0ABW1LNR1_9ACTN</name>
<sequence>MAGKISFLVGFGAGYVLGARAGRERYEQIANRAQGVWQDPRVQRRAGQAQEVVKEKAGEAGAKVAEKASEAGSKVAEKVSEKVGSDSPTTAPPTGTGR</sequence>
<proteinExistence type="predicted"/>
<feature type="compositionally biased region" description="Polar residues" evidence="1">
    <location>
        <begin position="86"/>
        <end position="98"/>
    </location>
</feature>
<dbReference type="RefSeq" id="WP_379157747.1">
    <property type="nucleotide sequence ID" value="NZ_JBHSRJ010000008.1"/>
</dbReference>
<evidence type="ECO:0000256" key="1">
    <source>
        <dbReference type="SAM" id="MobiDB-lite"/>
    </source>
</evidence>
<reference evidence="3" key="1">
    <citation type="journal article" date="2019" name="Int. J. Syst. Evol. Microbiol.">
        <title>The Global Catalogue of Microorganisms (GCM) 10K type strain sequencing project: providing services to taxonomists for standard genome sequencing and annotation.</title>
        <authorList>
            <consortium name="The Broad Institute Genomics Platform"/>
            <consortium name="The Broad Institute Genome Sequencing Center for Infectious Disease"/>
            <person name="Wu L."/>
            <person name="Ma J."/>
        </authorList>
    </citation>
    <scope>NUCLEOTIDE SEQUENCE [LARGE SCALE GENOMIC DNA]</scope>
    <source>
        <strain evidence="3">CCUG 54522</strain>
    </source>
</reference>
<dbReference type="EMBL" id="JBHSRJ010000008">
    <property type="protein sequence ID" value="MFC6045128.1"/>
    <property type="molecule type" value="Genomic_DNA"/>
</dbReference>
<feature type="region of interest" description="Disordered" evidence="1">
    <location>
        <begin position="56"/>
        <end position="98"/>
    </location>
</feature>
<feature type="compositionally biased region" description="Basic and acidic residues" evidence="1">
    <location>
        <begin position="56"/>
        <end position="84"/>
    </location>
</feature>
<evidence type="ECO:0000313" key="3">
    <source>
        <dbReference type="Proteomes" id="UP001596135"/>
    </source>
</evidence>
<comment type="caution">
    <text evidence="2">The sequence shown here is derived from an EMBL/GenBank/DDBJ whole genome shotgun (WGS) entry which is preliminary data.</text>
</comment>
<protein>
    <recommendedName>
        <fullName evidence="4">YtxH domain-containing protein</fullName>
    </recommendedName>
</protein>
<dbReference type="Proteomes" id="UP001596135">
    <property type="component" value="Unassembled WGS sequence"/>
</dbReference>